<comment type="subcellular location">
    <subcellularLocation>
        <location evidence="13">Cytoplasm</location>
    </subcellularLocation>
</comment>
<dbReference type="GO" id="GO:0005525">
    <property type="term" value="F:GTP binding"/>
    <property type="evidence" value="ECO:0007669"/>
    <property type="project" value="UniProtKB-UniRule"/>
</dbReference>
<comment type="catalytic activity">
    <reaction evidence="13">
        <text>GTP + H2O = GDP + phosphate + H(+)</text>
        <dbReference type="Rhea" id="RHEA:19669"/>
        <dbReference type="ChEBI" id="CHEBI:15377"/>
        <dbReference type="ChEBI" id="CHEBI:15378"/>
        <dbReference type="ChEBI" id="CHEBI:37565"/>
        <dbReference type="ChEBI" id="CHEBI:43474"/>
        <dbReference type="ChEBI" id="CHEBI:58189"/>
        <dbReference type="EC" id="3.6.5.3"/>
    </reaction>
</comment>
<dbReference type="SUPFAM" id="SSF50465">
    <property type="entry name" value="EF-Tu/eEF-1alpha/eIF2-gamma C-terminal domain"/>
    <property type="match status" value="1"/>
</dbReference>
<dbReference type="SUPFAM" id="SSF52540">
    <property type="entry name" value="P-loop containing nucleoside triphosphate hydrolases"/>
    <property type="match status" value="1"/>
</dbReference>
<evidence type="ECO:0000313" key="15">
    <source>
        <dbReference type="EMBL" id="CDG40099.1"/>
    </source>
</evidence>
<comment type="function">
    <text evidence="10">May play an important regulatory role in cell growth and in the bacterial response to nutrient deprivation.</text>
</comment>
<dbReference type="InterPro" id="IPR005225">
    <property type="entry name" value="Small_GTP-bd"/>
</dbReference>
<dbReference type="PRINTS" id="PR00315">
    <property type="entry name" value="ELONGATNFCT"/>
</dbReference>
<keyword evidence="4 13" id="KW-0251">Elongation factor</keyword>
<dbReference type="EMBL" id="CBLX010000013">
    <property type="protein sequence ID" value="CDG40099.1"/>
    <property type="molecule type" value="Genomic_DNA"/>
</dbReference>
<dbReference type="CDD" id="cd01884">
    <property type="entry name" value="EF_Tu"/>
    <property type="match status" value="1"/>
</dbReference>
<comment type="similarity">
    <text evidence="1 13">Belongs to the TRAFAC class translation factor GTPase superfamily. Classic translation factor GTPase family. EF-Tu/EF-1A subfamily.</text>
</comment>
<keyword evidence="3 13" id="KW-0547">Nucleotide-binding</keyword>
<comment type="subunit">
    <text evidence="11">Monomer. Heterotetramer composed of two EF-Ts.EF-Tu dimer complexes.</text>
</comment>
<feature type="binding site" evidence="13">
    <location>
        <begin position="136"/>
        <end position="139"/>
    </location>
    <ligand>
        <name>GTP</name>
        <dbReference type="ChEBI" id="CHEBI:37565"/>
    </ligand>
</feature>
<dbReference type="GO" id="GO:0003746">
    <property type="term" value="F:translation elongation factor activity"/>
    <property type="evidence" value="ECO:0007669"/>
    <property type="project" value="UniProtKB-UniRule"/>
</dbReference>
<evidence type="ECO:0000256" key="9">
    <source>
        <dbReference type="ARBA" id="ARBA00029554"/>
    </source>
</evidence>
<feature type="binding site" evidence="13">
    <location>
        <position position="26"/>
    </location>
    <ligand>
        <name>Mg(2+)</name>
        <dbReference type="ChEBI" id="CHEBI:18420"/>
    </ligand>
</feature>
<dbReference type="NCBIfam" id="NF000766">
    <property type="entry name" value="PRK00049.1"/>
    <property type="match status" value="1"/>
</dbReference>
<evidence type="ECO:0000256" key="2">
    <source>
        <dbReference type="ARBA" id="ARBA00022723"/>
    </source>
</evidence>
<dbReference type="InterPro" id="IPR004541">
    <property type="entry name" value="Transl_elong_EFTu/EF1A_bac/org"/>
</dbReference>
<comment type="subunit">
    <text evidence="12">(Microbial infection) Upon infection by bacteriophage Qbeta, part of the viral RNA-dependent RNA polymerase complex, the other subunits are the viral replicase catalytic subunit (AC P14647), host ribosomal protein S1 and EF-Ts.</text>
</comment>
<dbReference type="RefSeq" id="WP_023979005.1">
    <property type="nucleotide sequence ID" value="NZ_CBLX010000013.1"/>
</dbReference>
<proteinExistence type="inferred from homology"/>
<keyword evidence="2 13" id="KW-0479">Metal-binding</keyword>
<dbReference type="InterPro" id="IPR000795">
    <property type="entry name" value="T_Tr_GTP-bd_dom"/>
</dbReference>
<dbReference type="NCBIfam" id="NF009372">
    <property type="entry name" value="PRK12735.1"/>
    <property type="match status" value="1"/>
</dbReference>
<name>A0A060QG23_9PROT</name>
<accession>A0A060QG23</accession>
<dbReference type="Gene3D" id="2.40.30.10">
    <property type="entry name" value="Translation factors"/>
    <property type="match status" value="2"/>
</dbReference>
<dbReference type="NCBIfam" id="TIGR00231">
    <property type="entry name" value="small_GTP"/>
    <property type="match status" value="1"/>
</dbReference>
<reference evidence="15 16" key="2">
    <citation type="journal article" date="2014" name="PLoS ONE">
        <title>Evolution of mitochondria reconstructed from the energy metabolism of living bacteria.</title>
        <authorList>
            <person name="Degli Esposti M."/>
            <person name="Chouaia B."/>
            <person name="Comandatore F."/>
            <person name="Crotti E."/>
            <person name="Sassera D."/>
            <person name="Lievens P.M."/>
            <person name="Daffonchio D."/>
            <person name="Bandi C."/>
        </authorList>
    </citation>
    <scope>NUCLEOTIDE SEQUENCE [LARGE SCALE GENOMIC DNA]</scope>
    <source>
        <strain evidence="15 16">SF2.1</strain>
    </source>
</reference>
<dbReference type="Proteomes" id="UP000027583">
    <property type="component" value="Unassembled WGS sequence"/>
</dbReference>
<keyword evidence="13" id="KW-0963">Cytoplasm</keyword>
<dbReference type="NCBIfam" id="NF009373">
    <property type="entry name" value="PRK12736.1"/>
    <property type="match status" value="1"/>
</dbReference>
<dbReference type="InterPro" id="IPR009000">
    <property type="entry name" value="Transl_B-barrel_sf"/>
</dbReference>
<dbReference type="Pfam" id="PF03144">
    <property type="entry name" value="GTP_EFTU_D2"/>
    <property type="match status" value="1"/>
</dbReference>
<dbReference type="InterPro" id="IPR004160">
    <property type="entry name" value="Transl_elong_EFTu/EF1A_C"/>
</dbReference>
<protein>
    <recommendedName>
        <fullName evidence="9 13">Elongation factor Tu</fullName>
        <shortName evidence="13">EF-Tu</shortName>
        <ecNumber evidence="13">3.6.5.3</ecNumber>
    </recommendedName>
</protein>
<evidence type="ECO:0000256" key="11">
    <source>
        <dbReference type="ARBA" id="ARBA00063778"/>
    </source>
</evidence>
<dbReference type="InterPro" id="IPR004161">
    <property type="entry name" value="EFTu-like_2"/>
</dbReference>
<evidence type="ECO:0000256" key="5">
    <source>
        <dbReference type="ARBA" id="ARBA00022801"/>
    </source>
</evidence>
<evidence type="ECO:0000313" key="16">
    <source>
        <dbReference type="Proteomes" id="UP000027583"/>
    </source>
</evidence>
<dbReference type="PROSITE" id="PS51722">
    <property type="entry name" value="G_TR_2"/>
    <property type="match status" value="1"/>
</dbReference>
<dbReference type="InterPro" id="IPR009001">
    <property type="entry name" value="Transl_elong_EF1A/Init_IF2_C"/>
</dbReference>
<dbReference type="InterPro" id="IPR041709">
    <property type="entry name" value="EF-Tu_GTP-bd"/>
</dbReference>
<evidence type="ECO:0000256" key="6">
    <source>
        <dbReference type="ARBA" id="ARBA00022842"/>
    </source>
</evidence>
<dbReference type="InterPro" id="IPR050055">
    <property type="entry name" value="EF-Tu_GTPase"/>
</dbReference>
<dbReference type="GeneID" id="78225812"/>
<dbReference type="InterPro" id="IPR033720">
    <property type="entry name" value="EFTU_2"/>
</dbReference>
<evidence type="ECO:0000259" key="14">
    <source>
        <dbReference type="PROSITE" id="PS51722"/>
    </source>
</evidence>
<dbReference type="GO" id="GO:0005829">
    <property type="term" value="C:cytosol"/>
    <property type="evidence" value="ECO:0007669"/>
    <property type="project" value="TreeGrafter"/>
</dbReference>
<evidence type="ECO:0000256" key="3">
    <source>
        <dbReference type="ARBA" id="ARBA00022741"/>
    </source>
</evidence>
<comment type="function">
    <text evidence="13">GTP hydrolase that promotes the GTP-dependent binding of aminoacyl-tRNA to the A-site of ribosomes during protein biosynthesis.</text>
</comment>
<evidence type="ECO:0000256" key="4">
    <source>
        <dbReference type="ARBA" id="ARBA00022768"/>
    </source>
</evidence>
<dbReference type="NCBIfam" id="TIGR00485">
    <property type="entry name" value="EF-Tu"/>
    <property type="match status" value="1"/>
</dbReference>
<dbReference type="InterPro" id="IPR031157">
    <property type="entry name" value="G_TR_CS"/>
</dbReference>
<dbReference type="EC" id="3.6.5.3" evidence="13"/>
<dbReference type="SUPFAM" id="SSF50447">
    <property type="entry name" value="Translation proteins"/>
    <property type="match status" value="1"/>
</dbReference>
<sequence length="396" mass="42967">MAKAKFERTKPHCNIGTIGHVDHGKTSLTAAITKTLAKSGGATFRAYDQIDAAPEERARGITISTAHVEYETKNRHYAHVDCPGHADYVKNMITGAAQMDGAILVVSAADGPMPQTREHILLARQVGVPALVVFLNKVDQVDDAELLELVEMEVRELLSSYQFPGDDIPIVKGSALVTLEDGDAAIGEDRVLELMEAVDTYIPQPERPVDRPFLMPIEDVFSISGRGTVVTGRVERGVVNVGDEVEIVGLKDTVKTTVTGVEMFRKLLDRGEAGDNIGALVRGTKREDVERGQVLAKPGSITPHKKFKAEAYILTKEEGGRHTPFFTNYRPQFYFRTTDVTGVVQLPEGTEMVMPGDNVAMDVELIAPIAMDEGLRFAIREGGRTVGAGVVSSISA</sequence>
<dbReference type="HAMAP" id="MF_00118_B">
    <property type="entry name" value="EF_Tu_B"/>
    <property type="match status" value="1"/>
</dbReference>
<keyword evidence="7 13" id="KW-0648">Protein biosynthesis</keyword>
<dbReference type="CDD" id="cd03707">
    <property type="entry name" value="EFTU_III"/>
    <property type="match status" value="1"/>
</dbReference>
<dbReference type="FunFam" id="2.40.30.10:FF:000001">
    <property type="entry name" value="Elongation factor Tu"/>
    <property type="match status" value="1"/>
</dbReference>
<dbReference type="Pfam" id="PF03143">
    <property type="entry name" value="GTP_EFTU_D3"/>
    <property type="match status" value="1"/>
</dbReference>
<gene>
    <name evidence="13" type="primary">tuf</name>
    <name evidence="15" type="ORF">ASAP_2054</name>
</gene>
<dbReference type="FunFam" id="3.40.50.300:FF:000003">
    <property type="entry name" value="Elongation factor Tu"/>
    <property type="match status" value="1"/>
</dbReference>
<dbReference type="GO" id="GO:0003924">
    <property type="term" value="F:GTPase activity"/>
    <property type="evidence" value="ECO:0007669"/>
    <property type="project" value="UniProtKB-UniRule"/>
</dbReference>
<dbReference type="eggNOG" id="COG0050">
    <property type="taxonomic scope" value="Bacteria"/>
</dbReference>
<dbReference type="CDD" id="cd03697">
    <property type="entry name" value="EFTU_II"/>
    <property type="match status" value="1"/>
</dbReference>
<evidence type="ECO:0000256" key="1">
    <source>
        <dbReference type="ARBA" id="ARBA00007249"/>
    </source>
</evidence>
<evidence type="ECO:0000256" key="12">
    <source>
        <dbReference type="ARBA" id="ARBA00064283"/>
    </source>
</evidence>
<dbReference type="PANTHER" id="PTHR43721:SF22">
    <property type="entry name" value="ELONGATION FACTOR TU, MITOCHONDRIAL"/>
    <property type="match status" value="1"/>
</dbReference>
<organism evidence="15 16">
    <name type="scientific">Asaia bogorensis</name>
    <dbReference type="NCBI Taxonomy" id="91915"/>
    <lineage>
        <taxon>Bacteria</taxon>
        <taxon>Pseudomonadati</taxon>
        <taxon>Pseudomonadota</taxon>
        <taxon>Alphaproteobacteria</taxon>
        <taxon>Acetobacterales</taxon>
        <taxon>Acetobacteraceae</taxon>
        <taxon>Asaia</taxon>
    </lineage>
</organism>
<comment type="caution">
    <text evidence="15">The sequence shown here is derived from an EMBL/GenBank/DDBJ whole genome shotgun (WGS) entry which is preliminary data.</text>
</comment>
<dbReference type="Gene3D" id="3.40.50.300">
    <property type="entry name" value="P-loop containing nucleotide triphosphate hydrolases"/>
    <property type="match status" value="1"/>
</dbReference>
<keyword evidence="8 13" id="KW-0342">GTP-binding</keyword>
<dbReference type="Pfam" id="PF00009">
    <property type="entry name" value="GTP_EFTU"/>
    <property type="match status" value="1"/>
</dbReference>
<dbReference type="GO" id="GO:0000287">
    <property type="term" value="F:magnesium ion binding"/>
    <property type="evidence" value="ECO:0007669"/>
    <property type="project" value="UniProtKB-UniRule"/>
</dbReference>
<keyword evidence="6 13" id="KW-0460">Magnesium</keyword>
<dbReference type="InterPro" id="IPR027417">
    <property type="entry name" value="P-loop_NTPase"/>
</dbReference>
<dbReference type="AlphaFoldDB" id="A0A060QG23"/>
<feature type="binding site" evidence="13">
    <location>
        <begin position="81"/>
        <end position="85"/>
    </location>
    <ligand>
        <name>GTP</name>
        <dbReference type="ChEBI" id="CHEBI:37565"/>
    </ligand>
</feature>
<feature type="binding site" evidence="13">
    <location>
        <begin position="19"/>
        <end position="26"/>
    </location>
    <ligand>
        <name>GTP</name>
        <dbReference type="ChEBI" id="CHEBI:37565"/>
    </ligand>
</feature>
<evidence type="ECO:0000256" key="7">
    <source>
        <dbReference type="ARBA" id="ARBA00022917"/>
    </source>
</evidence>
<dbReference type="PROSITE" id="PS00301">
    <property type="entry name" value="G_TR_1"/>
    <property type="match status" value="1"/>
</dbReference>
<keyword evidence="5 13" id="KW-0378">Hydrolase</keyword>
<evidence type="ECO:0000256" key="8">
    <source>
        <dbReference type="ARBA" id="ARBA00023134"/>
    </source>
</evidence>
<feature type="domain" description="Tr-type G" evidence="14">
    <location>
        <begin position="10"/>
        <end position="206"/>
    </location>
</feature>
<dbReference type="PANTHER" id="PTHR43721">
    <property type="entry name" value="ELONGATION FACTOR TU-RELATED"/>
    <property type="match status" value="1"/>
</dbReference>
<evidence type="ECO:0000256" key="13">
    <source>
        <dbReference type="HAMAP-Rule" id="MF_00118"/>
    </source>
</evidence>
<evidence type="ECO:0000256" key="10">
    <source>
        <dbReference type="ARBA" id="ARBA00058140"/>
    </source>
</evidence>
<reference evidence="15 16" key="1">
    <citation type="journal article" date="2014" name="Genome Biol. Evol.">
        <title>Acetic acid bacteria genomes reveal functional traits for adaptation to life in insect guts.</title>
        <authorList>
            <person name="Chouaia B."/>
            <person name="Gaiarsa S."/>
            <person name="Crotti E."/>
            <person name="Comandatore F."/>
            <person name="Degli Esposti M."/>
            <person name="Ricci I."/>
            <person name="Alma A."/>
            <person name="Favia G."/>
            <person name="Bandi C."/>
            <person name="Daffonchio D."/>
        </authorList>
    </citation>
    <scope>NUCLEOTIDE SEQUENCE [LARGE SCALE GENOMIC DNA]</scope>
    <source>
        <strain evidence="15 16">SF2.1</strain>
    </source>
</reference>